<dbReference type="InterPro" id="IPR029058">
    <property type="entry name" value="AB_hydrolase_fold"/>
</dbReference>
<dbReference type="AlphaFoldDB" id="A0A0D1USM8"/>
<evidence type="ECO:0000313" key="2">
    <source>
        <dbReference type="EMBL" id="KON97766.1"/>
    </source>
</evidence>
<keyword evidence="2" id="KW-0378">Hydrolase</keyword>
<dbReference type="InterPro" id="IPR050266">
    <property type="entry name" value="AB_hydrolase_sf"/>
</dbReference>
<dbReference type="EMBL" id="FNED01000027">
    <property type="protein sequence ID" value="SDJ75335.1"/>
    <property type="molecule type" value="Genomic_DNA"/>
</dbReference>
<gene>
    <name evidence="2" type="ORF">AF333_22365</name>
    <name evidence="3" type="ORF">SAMN04487909_12763</name>
</gene>
<dbReference type="EMBL" id="LGUG01000004">
    <property type="protein sequence ID" value="KON97766.1"/>
    <property type="molecule type" value="Genomic_DNA"/>
</dbReference>
<dbReference type="PANTHER" id="PTHR43798">
    <property type="entry name" value="MONOACYLGLYCEROL LIPASE"/>
    <property type="match status" value="1"/>
</dbReference>
<dbReference type="InterPro" id="IPR000073">
    <property type="entry name" value="AB_hydrolase_1"/>
</dbReference>
<dbReference type="Proteomes" id="UP000182836">
    <property type="component" value="Unassembled WGS sequence"/>
</dbReference>
<dbReference type="GeneID" id="42307882"/>
<dbReference type="STRING" id="47500.AF333_22365"/>
<accession>A0A0D1USM8</accession>
<dbReference type="SUPFAM" id="SSF53474">
    <property type="entry name" value="alpha/beta-Hydrolases"/>
    <property type="match status" value="1"/>
</dbReference>
<sequence>MNETIKFGQKQDIGGIKMYYEHFGVENENPTIVFESGYGCPSSYWQSIKDEVSKFAKIFVYDRAGIGESEKDGRPQDSKQSVQNLHTLLQKANVKPPYLLVGHSFGGANVRLYAHTYPEEVAAVILLDSSHEDQNKIMAPLFSEEVKAGYFGQFSAEGSEGPLNEFEDSLEQVRNCKSLGNIPLVVVSAGLLSYHTPESFAAWQLFQRDLTRLSTNSKQIIIEDAGHALHIDRPQNVVDIIKNTLEEVKE</sequence>
<name>A0A0D1USM8_ANEMI</name>
<dbReference type="Pfam" id="PF00561">
    <property type="entry name" value="Abhydrolase_1"/>
    <property type="match status" value="1"/>
</dbReference>
<evidence type="ECO:0000259" key="1">
    <source>
        <dbReference type="Pfam" id="PF00561"/>
    </source>
</evidence>
<dbReference type="GO" id="GO:0016020">
    <property type="term" value="C:membrane"/>
    <property type="evidence" value="ECO:0007669"/>
    <property type="project" value="TreeGrafter"/>
</dbReference>
<evidence type="ECO:0000313" key="4">
    <source>
        <dbReference type="Proteomes" id="UP000037269"/>
    </source>
</evidence>
<dbReference type="PATRIC" id="fig|47500.8.peg.4733"/>
<protein>
    <submittedName>
        <fullName evidence="2">2-hydroxy-6-oxononatrienedioate hydrolase</fullName>
    </submittedName>
    <submittedName>
        <fullName evidence="3">Pimeloyl-ACP methyl ester carboxylesterase</fullName>
    </submittedName>
</protein>
<dbReference type="OrthoDB" id="59888at2"/>
<organism evidence="2 4">
    <name type="scientific">Aneurinibacillus migulanus</name>
    <name type="common">Bacillus migulanus</name>
    <dbReference type="NCBI Taxonomy" id="47500"/>
    <lineage>
        <taxon>Bacteria</taxon>
        <taxon>Bacillati</taxon>
        <taxon>Bacillota</taxon>
        <taxon>Bacilli</taxon>
        <taxon>Bacillales</taxon>
        <taxon>Paenibacillaceae</taxon>
        <taxon>Aneurinibacillus group</taxon>
        <taxon>Aneurinibacillus</taxon>
    </lineage>
</organism>
<evidence type="ECO:0000313" key="3">
    <source>
        <dbReference type="EMBL" id="SDJ75335.1"/>
    </source>
</evidence>
<dbReference type="GO" id="GO:0016787">
    <property type="term" value="F:hydrolase activity"/>
    <property type="evidence" value="ECO:0007669"/>
    <property type="project" value="UniProtKB-KW"/>
</dbReference>
<reference evidence="3 5" key="2">
    <citation type="submission" date="2016-10" db="EMBL/GenBank/DDBJ databases">
        <authorList>
            <person name="de Groot N.N."/>
        </authorList>
    </citation>
    <scope>NUCLEOTIDE SEQUENCE [LARGE SCALE GENOMIC DNA]</scope>
    <source>
        <strain evidence="3 5">DSM 2895</strain>
    </source>
</reference>
<dbReference type="Gene3D" id="3.40.50.1820">
    <property type="entry name" value="alpha/beta hydrolase"/>
    <property type="match status" value="2"/>
</dbReference>
<feature type="domain" description="AB hydrolase-1" evidence="1">
    <location>
        <begin position="30"/>
        <end position="144"/>
    </location>
</feature>
<dbReference type="Proteomes" id="UP000037269">
    <property type="component" value="Unassembled WGS sequence"/>
</dbReference>
<dbReference type="PRINTS" id="PR00111">
    <property type="entry name" value="ABHYDROLASE"/>
</dbReference>
<keyword evidence="4" id="KW-1185">Reference proteome</keyword>
<proteinExistence type="predicted"/>
<evidence type="ECO:0000313" key="5">
    <source>
        <dbReference type="Proteomes" id="UP000182836"/>
    </source>
</evidence>
<reference evidence="2 4" key="1">
    <citation type="submission" date="2015-07" db="EMBL/GenBank/DDBJ databases">
        <title>Fjat-14205 dsm 2895.</title>
        <authorList>
            <person name="Liu B."/>
            <person name="Wang J."/>
            <person name="Zhu Y."/>
            <person name="Liu G."/>
            <person name="Chen Q."/>
            <person name="Chen Z."/>
            <person name="Lan J."/>
            <person name="Che J."/>
            <person name="Ge C."/>
            <person name="Shi H."/>
            <person name="Pan Z."/>
            <person name="Liu X."/>
        </authorList>
    </citation>
    <scope>NUCLEOTIDE SEQUENCE [LARGE SCALE GENOMIC DNA]</scope>
    <source>
        <strain evidence="2 4">DSM 2895</strain>
    </source>
</reference>
<dbReference type="RefSeq" id="WP_043069042.1">
    <property type="nucleotide sequence ID" value="NZ_BJOA01000332.1"/>
</dbReference>
<dbReference type="PANTHER" id="PTHR43798:SF33">
    <property type="entry name" value="HYDROLASE, PUTATIVE (AFU_ORTHOLOGUE AFUA_2G14860)-RELATED"/>
    <property type="match status" value="1"/>
</dbReference>